<dbReference type="EMBL" id="SHGT01000022">
    <property type="protein sequence ID" value="TAA13373.1"/>
    <property type="molecule type" value="Genomic_DNA"/>
</dbReference>
<gene>
    <name evidence="1" type="ORF">EXW74_04905</name>
</gene>
<protein>
    <submittedName>
        <fullName evidence="1">Uncharacterized protein</fullName>
    </submittedName>
</protein>
<evidence type="ECO:0000313" key="2">
    <source>
        <dbReference type="Proteomes" id="UP000291525"/>
    </source>
</evidence>
<reference evidence="1 2" key="1">
    <citation type="submission" date="2019-02" db="EMBL/GenBank/DDBJ databases">
        <title>First genome of the species Streptococcus parasuis.</title>
        <authorList>
            <person name="Stevens M.J.A."/>
            <person name="Stephan R."/>
        </authorList>
    </citation>
    <scope>NUCLEOTIDE SEQUENCE [LARGE SCALE GENOMIC DNA]</scope>
    <source>
        <strain evidence="1 2">4253</strain>
    </source>
</reference>
<evidence type="ECO:0000313" key="1">
    <source>
        <dbReference type="EMBL" id="TAA13373.1"/>
    </source>
</evidence>
<name>A0A4Q8L216_9STRE</name>
<proteinExistence type="predicted"/>
<sequence>MQSFSFSFITSTYEETPFPYFQLQIISSLFELALPYLSTACSFWCERSSLYFRPLTVYS</sequence>
<comment type="caution">
    <text evidence="1">The sequence shown here is derived from an EMBL/GenBank/DDBJ whole genome shotgun (WGS) entry which is preliminary data.</text>
</comment>
<organism evidence="1 2">
    <name type="scientific">Streptococcus parasuis</name>
    <dbReference type="NCBI Taxonomy" id="1501662"/>
    <lineage>
        <taxon>Bacteria</taxon>
        <taxon>Bacillati</taxon>
        <taxon>Bacillota</taxon>
        <taxon>Bacilli</taxon>
        <taxon>Lactobacillales</taxon>
        <taxon>Streptococcaceae</taxon>
        <taxon>Streptococcus</taxon>
    </lineage>
</organism>
<accession>A0A4Q8L216</accession>
<dbReference type="Proteomes" id="UP000291525">
    <property type="component" value="Unassembled WGS sequence"/>
</dbReference>
<dbReference type="AlphaFoldDB" id="A0A4Q8L216"/>